<dbReference type="GO" id="GO:0005794">
    <property type="term" value="C:Golgi apparatus"/>
    <property type="evidence" value="ECO:0007669"/>
    <property type="project" value="TreeGrafter"/>
</dbReference>
<dbReference type="GO" id="GO:0007034">
    <property type="term" value="P:vacuolar transport"/>
    <property type="evidence" value="ECO:0007669"/>
    <property type="project" value="InterPro"/>
</dbReference>
<dbReference type="EMBL" id="MCGO01000016">
    <property type="protein sequence ID" value="ORY46489.1"/>
    <property type="molecule type" value="Genomic_DNA"/>
</dbReference>
<organism evidence="7 8">
    <name type="scientific">Rhizoclosmatium globosum</name>
    <dbReference type="NCBI Taxonomy" id="329046"/>
    <lineage>
        <taxon>Eukaryota</taxon>
        <taxon>Fungi</taxon>
        <taxon>Fungi incertae sedis</taxon>
        <taxon>Chytridiomycota</taxon>
        <taxon>Chytridiomycota incertae sedis</taxon>
        <taxon>Chytridiomycetes</taxon>
        <taxon>Chytridiales</taxon>
        <taxon>Chytriomycetaceae</taxon>
        <taxon>Rhizoclosmatium</taxon>
    </lineage>
</organism>
<evidence type="ECO:0000256" key="3">
    <source>
        <dbReference type="ARBA" id="ARBA00022989"/>
    </source>
</evidence>
<dbReference type="InterPro" id="IPR019325">
    <property type="entry name" value="NEDD4/Bsd2"/>
</dbReference>
<evidence type="ECO:0000256" key="5">
    <source>
        <dbReference type="SAM" id="MobiDB-lite"/>
    </source>
</evidence>
<feature type="compositionally biased region" description="Low complexity" evidence="5">
    <location>
        <begin position="57"/>
        <end position="88"/>
    </location>
</feature>
<dbReference type="GO" id="GO:0005783">
    <property type="term" value="C:endoplasmic reticulum"/>
    <property type="evidence" value="ECO:0007669"/>
    <property type="project" value="TreeGrafter"/>
</dbReference>
<keyword evidence="4 6" id="KW-0472">Membrane</keyword>
<reference evidence="7 8" key="1">
    <citation type="submission" date="2016-07" db="EMBL/GenBank/DDBJ databases">
        <title>Pervasive Adenine N6-methylation of Active Genes in Fungi.</title>
        <authorList>
            <consortium name="DOE Joint Genome Institute"/>
            <person name="Mondo S.J."/>
            <person name="Dannebaum R.O."/>
            <person name="Kuo R.C."/>
            <person name="Labutti K."/>
            <person name="Haridas S."/>
            <person name="Kuo A."/>
            <person name="Salamov A."/>
            <person name="Ahrendt S.R."/>
            <person name="Lipzen A."/>
            <person name="Sullivan W."/>
            <person name="Andreopoulos W.B."/>
            <person name="Clum A."/>
            <person name="Lindquist E."/>
            <person name="Daum C."/>
            <person name="Ramamoorthy G.K."/>
            <person name="Gryganskyi A."/>
            <person name="Culley D."/>
            <person name="Magnuson J.K."/>
            <person name="James T.Y."/>
            <person name="O'Malley M.A."/>
            <person name="Stajich J.E."/>
            <person name="Spatafora J.W."/>
            <person name="Visel A."/>
            <person name="Grigoriev I.V."/>
        </authorList>
    </citation>
    <scope>NUCLEOTIDE SEQUENCE [LARGE SCALE GENOMIC DNA]</scope>
    <source>
        <strain evidence="7 8">JEL800</strain>
    </source>
</reference>
<dbReference type="GO" id="GO:0048471">
    <property type="term" value="C:perinuclear region of cytoplasm"/>
    <property type="evidence" value="ECO:0007669"/>
    <property type="project" value="TreeGrafter"/>
</dbReference>
<feature type="compositionally biased region" description="Pro residues" evidence="5">
    <location>
        <begin position="1"/>
        <end position="11"/>
    </location>
</feature>
<proteinExistence type="predicted"/>
<dbReference type="Proteomes" id="UP000193642">
    <property type="component" value="Unassembled WGS sequence"/>
</dbReference>
<feature type="transmembrane region" description="Helical" evidence="6">
    <location>
        <begin position="248"/>
        <end position="268"/>
    </location>
</feature>
<dbReference type="GO" id="GO:0030001">
    <property type="term" value="P:metal ion transport"/>
    <property type="evidence" value="ECO:0007669"/>
    <property type="project" value="InterPro"/>
</dbReference>
<dbReference type="PANTHER" id="PTHR13396:SF5">
    <property type="entry name" value="NEDD4 FAMILY INTERACTING PROTEIN"/>
    <property type="match status" value="1"/>
</dbReference>
<keyword evidence="8" id="KW-1185">Reference proteome</keyword>
<dbReference type="Pfam" id="PF10176">
    <property type="entry name" value="NEDD4_Bsd2"/>
    <property type="match status" value="1"/>
</dbReference>
<keyword evidence="3 6" id="KW-1133">Transmembrane helix</keyword>
<evidence type="ECO:0000256" key="1">
    <source>
        <dbReference type="ARBA" id="ARBA00004141"/>
    </source>
</evidence>
<evidence type="ECO:0000256" key="4">
    <source>
        <dbReference type="ARBA" id="ARBA00023136"/>
    </source>
</evidence>
<dbReference type="GO" id="GO:0006511">
    <property type="term" value="P:ubiquitin-dependent protein catabolic process"/>
    <property type="evidence" value="ECO:0007669"/>
    <property type="project" value="TreeGrafter"/>
</dbReference>
<dbReference type="GO" id="GO:0016020">
    <property type="term" value="C:membrane"/>
    <property type="evidence" value="ECO:0007669"/>
    <property type="project" value="UniProtKB-SubCell"/>
</dbReference>
<dbReference type="OrthoDB" id="10003116at2759"/>
<name>A0A1Y2CHH5_9FUNG</name>
<evidence type="ECO:0000313" key="8">
    <source>
        <dbReference type="Proteomes" id="UP000193642"/>
    </source>
</evidence>
<dbReference type="AlphaFoldDB" id="A0A1Y2CHH5"/>
<keyword evidence="2 6" id="KW-0812">Transmembrane</keyword>
<accession>A0A1Y2CHH5</accession>
<evidence type="ECO:0000256" key="2">
    <source>
        <dbReference type="ARBA" id="ARBA00022692"/>
    </source>
</evidence>
<dbReference type="STRING" id="329046.A0A1Y2CHH5"/>
<protein>
    <submittedName>
        <fullName evidence="7">Uncharacterized protein</fullName>
    </submittedName>
</protein>
<sequence length="272" mass="29420">MSLPTPPPPTQPATIDVEAEEAPAYDAAPSLSPSPAPAPPSFFRRGYAPVADTDDGTAPAASSSSSSSSAPQQQPQTQSQTSSKTKTPLGLGTDGVFSNLGVVQKDTDESIPSSNPPEYRNVFNDQVTQSGEDDNSNLPQYAGHHVALSGVVAQDGEILIEGLPVGDFFSFLANFFVSMTFDFLGYMMTTLLATSHAARCGSRSGLGMTFVRYGMIVLEKDQEVEEYTFRTNPDDYERVQEIGKHNDFIAYLMIAFGFFLMMVCFVFPRDGY</sequence>
<feature type="region of interest" description="Disordered" evidence="5">
    <location>
        <begin position="1"/>
        <end position="97"/>
    </location>
</feature>
<comment type="subcellular location">
    <subcellularLocation>
        <location evidence="1">Membrane</location>
        <topology evidence="1">Multi-pass membrane protein</topology>
    </subcellularLocation>
</comment>
<evidence type="ECO:0000313" key="7">
    <source>
        <dbReference type="EMBL" id="ORY46489.1"/>
    </source>
</evidence>
<dbReference type="PANTHER" id="PTHR13396">
    <property type="entry name" value="NEDD4 FAMILY INTERACTING PROTEIN 1/2"/>
    <property type="match status" value="1"/>
</dbReference>
<evidence type="ECO:0000256" key="6">
    <source>
        <dbReference type="SAM" id="Phobius"/>
    </source>
</evidence>
<comment type="caution">
    <text evidence="7">The sequence shown here is derived from an EMBL/GenBank/DDBJ whole genome shotgun (WGS) entry which is preliminary data.</text>
</comment>
<feature type="transmembrane region" description="Helical" evidence="6">
    <location>
        <begin position="168"/>
        <end position="193"/>
    </location>
</feature>
<gene>
    <name evidence="7" type="ORF">BCR33DRAFT_715557</name>
</gene>
<dbReference type="GO" id="GO:0031398">
    <property type="term" value="P:positive regulation of protein ubiquitination"/>
    <property type="evidence" value="ECO:0007669"/>
    <property type="project" value="TreeGrafter"/>
</dbReference>